<organism evidence="1 2">
    <name type="scientific">Heterostelium pallidum (strain ATCC 26659 / Pp 5 / PN500)</name>
    <name type="common">Cellular slime mold</name>
    <name type="synonym">Polysphondylium pallidum</name>
    <dbReference type="NCBI Taxonomy" id="670386"/>
    <lineage>
        <taxon>Eukaryota</taxon>
        <taxon>Amoebozoa</taxon>
        <taxon>Evosea</taxon>
        <taxon>Eumycetozoa</taxon>
        <taxon>Dictyostelia</taxon>
        <taxon>Acytosteliales</taxon>
        <taxon>Acytosteliaceae</taxon>
        <taxon>Heterostelium</taxon>
    </lineage>
</organism>
<dbReference type="EMBL" id="ADBJ01000036">
    <property type="protein sequence ID" value="EFA79200.1"/>
    <property type="molecule type" value="Genomic_DNA"/>
</dbReference>
<proteinExistence type="predicted"/>
<dbReference type="GeneID" id="31363506"/>
<gene>
    <name evidence="1" type="ORF">PPL_08027</name>
</gene>
<accession>D3BHM3</accession>
<evidence type="ECO:0000313" key="2">
    <source>
        <dbReference type="Proteomes" id="UP000001396"/>
    </source>
</evidence>
<evidence type="ECO:0000313" key="1">
    <source>
        <dbReference type="EMBL" id="EFA79200.1"/>
    </source>
</evidence>
<name>D3BHM3_HETP5</name>
<protein>
    <submittedName>
        <fullName evidence="1">Uncharacterized protein</fullName>
    </submittedName>
</protein>
<reference evidence="1 2" key="1">
    <citation type="journal article" date="2011" name="Genome Res.">
        <title>Phylogeny-wide analysis of social amoeba genomes highlights ancient origins for complex intercellular communication.</title>
        <authorList>
            <person name="Heidel A.J."/>
            <person name="Lawal H.M."/>
            <person name="Felder M."/>
            <person name="Schilde C."/>
            <person name="Helps N.R."/>
            <person name="Tunggal B."/>
            <person name="Rivero F."/>
            <person name="John U."/>
            <person name="Schleicher M."/>
            <person name="Eichinger L."/>
            <person name="Platzer M."/>
            <person name="Noegel A.A."/>
            <person name="Schaap P."/>
            <person name="Gloeckner G."/>
        </authorList>
    </citation>
    <scope>NUCLEOTIDE SEQUENCE [LARGE SCALE GENOMIC DNA]</scope>
    <source>
        <strain evidence="2">ATCC 26659 / Pp 5 / PN500</strain>
    </source>
</reference>
<comment type="caution">
    <text evidence="1">The sequence shown here is derived from an EMBL/GenBank/DDBJ whole genome shotgun (WGS) entry which is preliminary data.</text>
</comment>
<dbReference type="InParanoid" id="D3BHM3"/>
<dbReference type="RefSeq" id="XP_020431321.1">
    <property type="nucleotide sequence ID" value="XM_020578857.1"/>
</dbReference>
<dbReference type="AlphaFoldDB" id="D3BHM3"/>
<keyword evidence="2" id="KW-1185">Reference proteome</keyword>
<dbReference type="Proteomes" id="UP000001396">
    <property type="component" value="Unassembled WGS sequence"/>
</dbReference>
<sequence>MKEEEKDDTRYKPFEFSRFLQQLSECSHLKKLSLDLTAYLVGSFDMVTEYYEDDSEEIMVPKVNEYVNQVIFPSLSKFVRETTSLENISIYWNALSVWYEIRDVLLLYEESFNSFIQSMKINQTIKSWKFANFQCYESLDELFQWKPTSLAWLQDALPRTEFRESKVTAPLFGLNNLEKVNKLHVYLKKETLHILGIMDALRSNQSITHFIYIGKIDHR</sequence>